<gene>
    <name evidence="3" type="primary">LOC112453197</name>
</gene>
<reference evidence="3" key="1">
    <citation type="submission" date="2025-08" db="UniProtKB">
        <authorList>
            <consortium name="RefSeq"/>
        </authorList>
    </citation>
    <scope>IDENTIFICATION</scope>
    <source>
        <tissue evidence="3">Whole body</tissue>
    </source>
</reference>
<accession>A0A6J1PJJ5</accession>
<feature type="compositionally biased region" description="Polar residues" evidence="1">
    <location>
        <begin position="112"/>
        <end position="124"/>
    </location>
</feature>
<feature type="compositionally biased region" description="Polar residues" evidence="1">
    <location>
        <begin position="58"/>
        <end position="67"/>
    </location>
</feature>
<evidence type="ECO:0000256" key="1">
    <source>
        <dbReference type="SAM" id="MobiDB-lite"/>
    </source>
</evidence>
<dbReference type="Proteomes" id="UP000504618">
    <property type="component" value="Unplaced"/>
</dbReference>
<dbReference type="OrthoDB" id="6509516at2759"/>
<sequence length="912" mass="105642">MDRGTNKRKHYLSFLDPDYRSSSVDPRTHKRWNEIKFKSGRNRDCIDAAKLQQDGDCPSSTSNSPLENHSEFDLPVSELVCLDVMSDDTTALRFAHKNVMKRSFGDKHMNMNDASTNDSDQPENPSLPRPSSIDSSVHLHEESNPTYYGMANDMSDDSNDSLHDSDKDIDNRRNFHDNLLIFPAAGITVSDVIKMTDGLSLRHRFSCEAQLAILELIKTLAGPQFKDWDVSSYRVTKLYNPPLQKISYTFYCSECNVTLLESIKSTNFSTQQIICDKCKKLYALTTESPNYFINLDIEYQIKLLLQREDVFDDLVNNLEMIENKIHNRNETICDVYDSETYKNLYRENRSNASLITFNFNTDGAPLFRSSKRSFWPIQITVNELSPSLRFKNTIVCSLWIGSKEPSPQFMNLYLNTFVKMILRLMNRELQLTTASGKTKMIIVRPLNALVDSPARALVASRLQFNGHYGCSWCYAFRKHIDTMRYPMLTSDDDENPSLRTHDKYLKDAINATKLHKIVRGVKGLTVLSKIPSFDCIWNFPLEYMHTFILGVAQQMWNMWISNPKHQFYLSRTKRIEINRRLLAMQPPHEIHRLPRSLVDAAKWKATEWRAWLPFYCYPCLKDVFDDKALDSFMLFSQSIYRLLQSEISVLDLKECEIDLMRFVGETEIFYGETAMTFNVHVITHVVQSVIKCGPLWGNSTFQFENGIYICKQQLNGPKGVYQQISKKLLRLSIFQSTCEGNTFHSKGALQFSQNLFSHRRLTKYVNSNLNDVVFIGEGEFCTDPRDCSILRDDITVKVYNRCIFRGFVYHSVTYTRPKKTNDTIILLKNDTVLQIVGFYRDSKSSIFIRGHTLIVTPIRISNSKQYTQFQEIVEEVQVPIIIQFEDIKNKMVLIKSRISKYVCALPNTWETQ</sequence>
<protein>
    <submittedName>
        <fullName evidence="3">Uncharacterized protein LOC112453197</fullName>
    </submittedName>
</protein>
<proteinExistence type="predicted"/>
<name>A0A6J1PJJ5_9HYME</name>
<organism evidence="2 3">
    <name type="scientific">Temnothorax curvispinosus</name>
    <dbReference type="NCBI Taxonomy" id="300111"/>
    <lineage>
        <taxon>Eukaryota</taxon>
        <taxon>Metazoa</taxon>
        <taxon>Ecdysozoa</taxon>
        <taxon>Arthropoda</taxon>
        <taxon>Hexapoda</taxon>
        <taxon>Insecta</taxon>
        <taxon>Pterygota</taxon>
        <taxon>Neoptera</taxon>
        <taxon>Endopterygota</taxon>
        <taxon>Hymenoptera</taxon>
        <taxon>Apocrita</taxon>
        <taxon>Aculeata</taxon>
        <taxon>Formicoidea</taxon>
        <taxon>Formicidae</taxon>
        <taxon>Myrmicinae</taxon>
        <taxon>Temnothorax</taxon>
    </lineage>
</organism>
<dbReference type="RefSeq" id="XP_024869571.1">
    <property type="nucleotide sequence ID" value="XM_025013803.1"/>
</dbReference>
<feature type="region of interest" description="Disordered" evidence="1">
    <location>
        <begin position="51"/>
        <end position="70"/>
    </location>
</feature>
<evidence type="ECO:0000313" key="2">
    <source>
        <dbReference type="Proteomes" id="UP000504618"/>
    </source>
</evidence>
<dbReference type="AlphaFoldDB" id="A0A6J1PJJ5"/>
<evidence type="ECO:0000313" key="3">
    <source>
        <dbReference type="RefSeq" id="XP_024869571.1"/>
    </source>
</evidence>
<dbReference type="PANTHER" id="PTHR46579">
    <property type="entry name" value="F5/8 TYPE C DOMAIN-CONTAINING PROTEIN-RELATED"/>
    <property type="match status" value="1"/>
</dbReference>
<dbReference type="GeneID" id="112453197"/>
<dbReference type="PANTHER" id="PTHR46579:SF1">
    <property type="entry name" value="F5_8 TYPE C DOMAIN-CONTAINING PROTEIN"/>
    <property type="match status" value="1"/>
</dbReference>
<keyword evidence="2" id="KW-1185">Reference proteome</keyword>
<feature type="region of interest" description="Disordered" evidence="1">
    <location>
        <begin position="105"/>
        <end position="168"/>
    </location>
</feature>